<organism evidence="2 3">
    <name type="scientific">Lophium mytilinum</name>
    <dbReference type="NCBI Taxonomy" id="390894"/>
    <lineage>
        <taxon>Eukaryota</taxon>
        <taxon>Fungi</taxon>
        <taxon>Dikarya</taxon>
        <taxon>Ascomycota</taxon>
        <taxon>Pezizomycotina</taxon>
        <taxon>Dothideomycetes</taxon>
        <taxon>Pleosporomycetidae</taxon>
        <taxon>Mytilinidiales</taxon>
        <taxon>Mytilinidiaceae</taxon>
        <taxon>Lophium</taxon>
    </lineage>
</organism>
<gene>
    <name evidence="2" type="ORF">BU16DRAFT_612740</name>
</gene>
<dbReference type="Proteomes" id="UP000799750">
    <property type="component" value="Unassembled WGS sequence"/>
</dbReference>
<accession>A0A6A6RET2</accession>
<dbReference type="EMBL" id="MU004181">
    <property type="protein sequence ID" value="KAF2503199.1"/>
    <property type="molecule type" value="Genomic_DNA"/>
</dbReference>
<evidence type="ECO:0000256" key="1">
    <source>
        <dbReference type="SAM" id="MobiDB-lite"/>
    </source>
</evidence>
<dbReference type="AlphaFoldDB" id="A0A6A6RET2"/>
<name>A0A6A6RET2_9PEZI</name>
<feature type="compositionally biased region" description="Gly residues" evidence="1">
    <location>
        <begin position="1"/>
        <end position="14"/>
    </location>
</feature>
<evidence type="ECO:0000313" key="3">
    <source>
        <dbReference type="Proteomes" id="UP000799750"/>
    </source>
</evidence>
<protein>
    <submittedName>
        <fullName evidence="2">Uncharacterized protein</fullName>
    </submittedName>
</protein>
<proteinExistence type="predicted"/>
<evidence type="ECO:0000313" key="2">
    <source>
        <dbReference type="EMBL" id="KAF2503199.1"/>
    </source>
</evidence>
<dbReference type="PANTHER" id="PTHR42085">
    <property type="entry name" value="F-BOX DOMAIN-CONTAINING PROTEIN"/>
    <property type="match status" value="1"/>
</dbReference>
<dbReference type="PANTHER" id="PTHR42085:SF2">
    <property type="entry name" value="F-BOX DOMAIN-CONTAINING PROTEIN"/>
    <property type="match status" value="1"/>
</dbReference>
<dbReference type="OrthoDB" id="5413827at2759"/>
<reference evidence="2" key="1">
    <citation type="journal article" date="2020" name="Stud. Mycol.">
        <title>101 Dothideomycetes genomes: a test case for predicting lifestyles and emergence of pathogens.</title>
        <authorList>
            <person name="Haridas S."/>
            <person name="Albert R."/>
            <person name="Binder M."/>
            <person name="Bloem J."/>
            <person name="Labutti K."/>
            <person name="Salamov A."/>
            <person name="Andreopoulos B."/>
            <person name="Baker S."/>
            <person name="Barry K."/>
            <person name="Bills G."/>
            <person name="Bluhm B."/>
            <person name="Cannon C."/>
            <person name="Castanera R."/>
            <person name="Culley D."/>
            <person name="Daum C."/>
            <person name="Ezra D."/>
            <person name="Gonzalez J."/>
            <person name="Henrissat B."/>
            <person name="Kuo A."/>
            <person name="Liang C."/>
            <person name="Lipzen A."/>
            <person name="Lutzoni F."/>
            <person name="Magnuson J."/>
            <person name="Mondo S."/>
            <person name="Nolan M."/>
            <person name="Ohm R."/>
            <person name="Pangilinan J."/>
            <person name="Park H.-J."/>
            <person name="Ramirez L."/>
            <person name="Alfaro M."/>
            <person name="Sun H."/>
            <person name="Tritt A."/>
            <person name="Yoshinaga Y."/>
            <person name="Zwiers L.-H."/>
            <person name="Turgeon B."/>
            <person name="Goodwin S."/>
            <person name="Spatafora J."/>
            <person name="Crous P."/>
            <person name="Grigoriev I."/>
        </authorList>
    </citation>
    <scope>NUCLEOTIDE SEQUENCE</scope>
    <source>
        <strain evidence="2">CBS 269.34</strain>
    </source>
</reference>
<keyword evidence="3" id="KW-1185">Reference proteome</keyword>
<feature type="region of interest" description="Disordered" evidence="1">
    <location>
        <begin position="1"/>
        <end position="23"/>
    </location>
</feature>
<dbReference type="InterPro" id="IPR038883">
    <property type="entry name" value="AN11006-like"/>
</dbReference>
<sequence>MEVFKGGGEPPDGDGGQKEEPDGEVICSDTDFKILKFSDGKIRITRSGHDVVVDLAFEGNERVATTFNAFNKEDRFIASQEIVSHAGKKVEIEISTHGRRKHTFPFFELPAELRNMVYGWVLENESYEFCGYKMRLCLFRARGLGHSGTVSNIAPPTGAAGFFLPHDGRFRCLDVNRQIRSEFAPLAIERTTFVLAKGCSNSLYNDLELACAFINGIGEIGRANITAIDLGWWTSEWHVNKHFSPRSTAWFKSGFSKALTKLLKSCPRLRWLDVTIPYRCGLGSGTLKPNDYSWACGLENLRSLCGFVPHVNIISKDNEPLKNWLMAPVATKRSAEADDASESRKKRKG</sequence>